<dbReference type="InterPro" id="IPR012923">
    <property type="entry name" value="Csm3"/>
</dbReference>
<evidence type="ECO:0000313" key="9">
    <source>
        <dbReference type="EMBL" id="MPC21879.1"/>
    </source>
</evidence>
<evidence type="ECO:0000256" key="5">
    <source>
        <dbReference type="ARBA" id="ARBA00023306"/>
    </source>
</evidence>
<dbReference type="GO" id="GO:0003677">
    <property type="term" value="F:DNA binding"/>
    <property type="evidence" value="ECO:0007669"/>
    <property type="project" value="TreeGrafter"/>
</dbReference>
<evidence type="ECO:0000256" key="6">
    <source>
        <dbReference type="RuleBase" id="RU366049"/>
    </source>
</evidence>
<keyword evidence="3 6" id="KW-0227">DNA damage</keyword>
<gene>
    <name evidence="9" type="primary">Tipin</name>
    <name evidence="9" type="ORF">E2C01_014882</name>
</gene>
<dbReference type="GO" id="GO:0006974">
    <property type="term" value="P:DNA damage response"/>
    <property type="evidence" value="ECO:0007669"/>
    <property type="project" value="UniProtKB-KW"/>
</dbReference>
<protein>
    <recommendedName>
        <fullName evidence="6">TIMELESS-interacting protein</fullName>
    </recommendedName>
</protein>
<dbReference type="AlphaFoldDB" id="A0A5B7DLC0"/>
<dbReference type="PANTHER" id="PTHR13220:SF11">
    <property type="entry name" value="TIMELESS-INTERACTING PROTEIN"/>
    <property type="match status" value="1"/>
</dbReference>
<dbReference type="Pfam" id="PF07962">
    <property type="entry name" value="Swi3"/>
    <property type="match status" value="1"/>
</dbReference>
<proteinExistence type="inferred from homology"/>
<evidence type="ECO:0000256" key="2">
    <source>
        <dbReference type="ARBA" id="ARBA00006075"/>
    </source>
</evidence>
<evidence type="ECO:0000256" key="4">
    <source>
        <dbReference type="ARBA" id="ARBA00023242"/>
    </source>
</evidence>
<sequence>MELDVGDLFGDREAASVRGSDGESGGGSDAEEPQRSVWGNDTEQQQQRNVWGDDTEEQGEAGGEEEAKEVPAPQPIKAKRVVANPLPKLDAHRLAGPRGMFALNKICRNFKFKGKGHEREDLKELLNVLEHWAHRMYPKLPFRDTLEQIEKLGTKKNVQVNIKKLRLDMFIEGGEEGEEDNVRRGPDDNSETTPVVDVFDQLLGITPTGEPPASITTNSSDPEMTVLPPASQPPKPKLTEEQRERIERNRQLAIERRMARLKQQQQQQQQEKEEDFITQQMMSSQEVDYFGNTVLHISLFYTLEIPPILSYLVSSGHIRAGKEKTCY</sequence>
<dbReference type="GO" id="GO:0031297">
    <property type="term" value="P:replication fork processing"/>
    <property type="evidence" value="ECO:0007669"/>
    <property type="project" value="UniProtKB-UniRule"/>
</dbReference>
<organism evidence="9 10">
    <name type="scientific">Portunus trituberculatus</name>
    <name type="common">Swimming crab</name>
    <name type="synonym">Neptunus trituberculatus</name>
    <dbReference type="NCBI Taxonomy" id="210409"/>
    <lineage>
        <taxon>Eukaryota</taxon>
        <taxon>Metazoa</taxon>
        <taxon>Ecdysozoa</taxon>
        <taxon>Arthropoda</taxon>
        <taxon>Crustacea</taxon>
        <taxon>Multicrustacea</taxon>
        <taxon>Malacostraca</taxon>
        <taxon>Eumalacostraca</taxon>
        <taxon>Eucarida</taxon>
        <taxon>Decapoda</taxon>
        <taxon>Pleocyemata</taxon>
        <taxon>Brachyura</taxon>
        <taxon>Eubrachyura</taxon>
        <taxon>Portunoidea</taxon>
        <taxon>Portunidae</taxon>
        <taxon>Portuninae</taxon>
        <taxon>Portunus</taxon>
    </lineage>
</organism>
<dbReference type="GO" id="GO:0031298">
    <property type="term" value="C:replication fork protection complex"/>
    <property type="evidence" value="ECO:0007669"/>
    <property type="project" value="TreeGrafter"/>
</dbReference>
<feature type="region of interest" description="Disordered" evidence="7">
    <location>
        <begin position="206"/>
        <end position="243"/>
    </location>
</feature>
<dbReference type="Proteomes" id="UP000324222">
    <property type="component" value="Unassembled WGS sequence"/>
</dbReference>
<comment type="function">
    <text evidence="6">Plays an important role in the control of DNA replication and the maintenance of replication fork stability.</text>
</comment>
<feature type="compositionally biased region" description="Acidic residues" evidence="7">
    <location>
        <begin position="53"/>
        <end position="67"/>
    </location>
</feature>
<comment type="caution">
    <text evidence="9">The sequence shown here is derived from an EMBL/GenBank/DDBJ whole genome shotgun (WGS) entry which is preliminary data.</text>
</comment>
<keyword evidence="4 6" id="KW-0539">Nucleus</keyword>
<dbReference type="EMBL" id="VSRR010001027">
    <property type="protein sequence ID" value="MPC21879.1"/>
    <property type="molecule type" value="Genomic_DNA"/>
</dbReference>
<evidence type="ECO:0000313" key="10">
    <source>
        <dbReference type="Proteomes" id="UP000324222"/>
    </source>
</evidence>
<dbReference type="GO" id="GO:0000076">
    <property type="term" value="P:DNA replication checkpoint signaling"/>
    <property type="evidence" value="ECO:0007669"/>
    <property type="project" value="UniProtKB-UniRule"/>
</dbReference>
<evidence type="ECO:0000259" key="8">
    <source>
        <dbReference type="Pfam" id="PF07962"/>
    </source>
</evidence>
<comment type="subcellular location">
    <subcellularLocation>
        <location evidence="1 6">Nucleus</location>
    </subcellularLocation>
</comment>
<feature type="region of interest" description="Disordered" evidence="7">
    <location>
        <begin position="1"/>
        <end position="76"/>
    </location>
</feature>
<keyword evidence="5 6" id="KW-0131">Cell cycle</keyword>
<dbReference type="OrthoDB" id="437078at2759"/>
<feature type="compositionally biased region" description="Polar residues" evidence="7">
    <location>
        <begin position="37"/>
        <end position="49"/>
    </location>
</feature>
<keyword evidence="10" id="KW-1185">Reference proteome</keyword>
<dbReference type="PANTHER" id="PTHR13220">
    <property type="entry name" value="TIMELESS INTERACTING-RELATED"/>
    <property type="match status" value="1"/>
</dbReference>
<evidence type="ECO:0000256" key="7">
    <source>
        <dbReference type="SAM" id="MobiDB-lite"/>
    </source>
</evidence>
<name>A0A5B7DLC0_PORTR</name>
<evidence type="ECO:0000256" key="3">
    <source>
        <dbReference type="ARBA" id="ARBA00022763"/>
    </source>
</evidence>
<feature type="domain" description="Chromosome segregation in meiosis protein 3" evidence="8">
    <location>
        <begin position="88"/>
        <end position="169"/>
    </location>
</feature>
<accession>A0A5B7DLC0</accession>
<comment type="similarity">
    <text evidence="2 6">Belongs to the CSM3 family.</text>
</comment>
<evidence type="ECO:0000256" key="1">
    <source>
        <dbReference type="ARBA" id="ARBA00004123"/>
    </source>
</evidence>
<dbReference type="InterPro" id="IPR040038">
    <property type="entry name" value="TIPIN/Csm3/Swi3"/>
</dbReference>
<reference evidence="9 10" key="1">
    <citation type="submission" date="2019-05" db="EMBL/GenBank/DDBJ databases">
        <title>Another draft genome of Portunus trituberculatus and its Hox gene families provides insights of decapod evolution.</title>
        <authorList>
            <person name="Jeong J.-H."/>
            <person name="Song I."/>
            <person name="Kim S."/>
            <person name="Choi T."/>
            <person name="Kim D."/>
            <person name="Ryu S."/>
            <person name="Kim W."/>
        </authorList>
    </citation>
    <scope>NUCLEOTIDE SEQUENCE [LARGE SCALE GENOMIC DNA]</scope>
    <source>
        <tissue evidence="9">Muscle</tissue>
    </source>
</reference>
<dbReference type="GO" id="GO:0043111">
    <property type="term" value="P:replication fork arrest"/>
    <property type="evidence" value="ECO:0007669"/>
    <property type="project" value="TreeGrafter"/>
</dbReference>